<dbReference type="InterPro" id="IPR002938">
    <property type="entry name" value="FAD-bd"/>
</dbReference>
<evidence type="ECO:0000259" key="4">
    <source>
        <dbReference type="Pfam" id="PF01494"/>
    </source>
</evidence>
<keyword evidence="6" id="KW-1185">Reference proteome</keyword>
<dbReference type="InterPro" id="IPR036188">
    <property type="entry name" value="FAD/NAD-bd_sf"/>
</dbReference>
<reference evidence="5" key="1">
    <citation type="journal article" date="2020" name="Mol. Plant Microbe Interact.">
        <title>Genome Sequence of the Biocontrol Agent Coniothyrium minitans strain Conio (IMI 134523).</title>
        <authorList>
            <person name="Patel D."/>
            <person name="Shittu T.A."/>
            <person name="Baroncelli R."/>
            <person name="Muthumeenakshi S."/>
            <person name="Osborne T.H."/>
            <person name="Janganan T.K."/>
            <person name="Sreenivasaprasad S."/>
        </authorList>
    </citation>
    <scope>NUCLEOTIDE SEQUENCE</scope>
    <source>
        <strain evidence="5">Conio</strain>
    </source>
</reference>
<evidence type="ECO:0000313" key="6">
    <source>
        <dbReference type="Proteomes" id="UP000756921"/>
    </source>
</evidence>
<sequence length="421" mass="45857">MSKPHALVVGASIAGPMTAYWLAKAGFRITVIERFTKFRPGGQNIDIRTSGVSVMRRIPGMEAAVRAKIIPQDSIQFVNSKGRPYAIMKPTGDPDQQNLISEYEIFRDDLSKILYGLTRDNPNVRYVFGEQVSAIHQEEQGKVAVEFQEGKLPREEYNLVVACDGATSRTRALGFDTTVRTHMHPMNMWSAYASVPTDYLDGSKAATMYGSLGGRAVAFGPDPAGGNRVCALAVLPQKQVDATLPFRNAQKEGNEALRKYVARHFASVGWSTAEEVVQALTSAPDFYASENVQVKLPSLSRGRFTVVGDAGYAAGPTGGGTTLAMTGGYVLAGELLRHAGDIDAGLRAYEAIMRPIIDDMQKIPPGVPTAIAPQTWWGIAIRDAVLVAVTWGNAMFGWVLKYLAPSFGGDRYNLPEYEWEE</sequence>
<dbReference type="EMBL" id="WJXW01000004">
    <property type="protein sequence ID" value="KAF9736872.1"/>
    <property type="molecule type" value="Genomic_DNA"/>
</dbReference>
<dbReference type="PANTHER" id="PTHR46865:SF2">
    <property type="entry name" value="MONOOXYGENASE"/>
    <property type="match status" value="1"/>
</dbReference>
<dbReference type="GO" id="GO:0016491">
    <property type="term" value="F:oxidoreductase activity"/>
    <property type="evidence" value="ECO:0007669"/>
    <property type="project" value="UniProtKB-KW"/>
</dbReference>
<organism evidence="5 6">
    <name type="scientific">Paraphaeosphaeria minitans</name>
    <dbReference type="NCBI Taxonomy" id="565426"/>
    <lineage>
        <taxon>Eukaryota</taxon>
        <taxon>Fungi</taxon>
        <taxon>Dikarya</taxon>
        <taxon>Ascomycota</taxon>
        <taxon>Pezizomycotina</taxon>
        <taxon>Dothideomycetes</taxon>
        <taxon>Pleosporomycetidae</taxon>
        <taxon>Pleosporales</taxon>
        <taxon>Massarineae</taxon>
        <taxon>Didymosphaeriaceae</taxon>
        <taxon>Paraphaeosphaeria</taxon>
    </lineage>
</organism>
<dbReference type="Pfam" id="PF01494">
    <property type="entry name" value="FAD_binding_3"/>
    <property type="match status" value="1"/>
</dbReference>
<dbReference type="OrthoDB" id="655030at2759"/>
<keyword evidence="1" id="KW-0285">Flavoprotein</keyword>
<comment type="caution">
    <text evidence="5">The sequence shown here is derived from an EMBL/GenBank/DDBJ whole genome shotgun (WGS) entry which is preliminary data.</text>
</comment>
<evidence type="ECO:0000256" key="3">
    <source>
        <dbReference type="ARBA" id="ARBA00023002"/>
    </source>
</evidence>
<dbReference type="PRINTS" id="PR00420">
    <property type="entry name" value="RNGMNOXGNASE"/>
</dbReference>
<dbReference type="Gene3D" id="3.50.50.60">
    <property type="entry name" value="FAD/NAD(P)-binding domain"/>
    <property type="match status" value="1"/>
</dbReference>
<dbReference type="PANTHER" id="PTHR46865">
    <property type="entry name" value="OXIDOREDUCTASE-RELATED"/>
    <property type="match status" value="1"/>
</dbReference>
<accession>A0A9P6GJM5</accession>
<evidence type="ECO:0000313" key="5">
    <source>
        <dbReference type="EMBL" id="KAF9736872.1"/>
    </source>
</evidence>
<dbReference type="InterPro" id="IPR051704">
    <property type="entry name" value="FAD_aromatic-hydroxylase"/>
</dbReference>
<keyword evidence="2" id="KW-0274">FAD</keyword>
<dbReference type="Gene3D" id="3.30.9.30">
    <property type="match status" value="1"/>
</dbReference>
<evidence type="ECO:0000256" key="1">
    <source>
        <dbReference type="ARBA" id="ARBA00022630"/>
    </source>
</evidence>
<gene>
    <name evidence="5" type="ORF">PMIN01_04651</name>
</gene>
<protein>
    <submittedName>
        <fullName evidence="5">Oxidoreductase</fullName>
    </submittedName>
</protein>
<dbReference type="Proteomes" id="UP000756921">
    <property type="component" value="Unassembled WGS sequence"/>
</dbReference>
<dbReference type="SUPFAM" id="SSF51905">
    <property type="entry name" value="FAD/NAD(P)-binding domain"/>
    <property type="match status" value="1"/>
</dbReference>
<name>A0A9P6GJM5_9PLEO</name>
<keyword evidence="3" id="KW-0560">Oxidoreductase</keyword>
<evidence type="ECO:0000256" key="2">
    <source>
        <dbReference type="ARBA" id="ARBA00022827"/>
    </source>
</evidence>
<proteinExistence type="predicted"/>
<dbReference type="GO" id="GO:0071949">
    <property type="term" value="F:FAD binding"/>
    <property type="evidence" value="ECO:0007669"/>
    <property type="project" value="InterPro"/>
</dbReference>
<feature type="domain" description="FAD-binding" evidence="4">
    <location>
        <begin position="6"/>
        <end position="357"/>
    </location>
</feature>
<dbReference type="AlphaFoldDB" id="A0A9P6GJM5"/>